<reference evidence="6 7" key="1">
    <citation type="journal article" date="2019" name="Int. J. Syst. Evol. Microbiol.">
        <title>The Global Catalogue of Microorganisms (GCM) 10K type strain sequencing project: providing services to taxonomists for standard genome sequencing and annotation.</title>
        <authorList>
            <consortium name="The Broad Institute Genomics Platform"/>
            <consortium name="The Broad Institute Genome Sequencing Center for Infectious Disease"/>
            <person name="Wu L."/>
            <person name="Ma J."/>
        </authorList>
    </citation>
    <scope>NUCLEOTIDE SEQUENCE [LARGE SCALE GENOMIC DNA]</scope>
    <source>
        <strain evidence="6 7">JCM 5067</strain>
    </source>
</reference>
<keyword evidence="7" id="KW-1185">Reference proteome</keyword>
<dbReference type="PANTHER" id="PTHR45527:SF1">
    <property type="entry name" value="FATTY ACID SYNTHASE"/>
    <property type="match status" value="1"/>
</dbReference>
<dbReference type="InterPro" id="IPR045851">
    <property type="entry name" value="AMP-bd_C_sf"/>
</dbReference>
<dbReference type="Pfam" id="PF00501">
    <property type="entry name" value="AMP-binding"/>
    <property type="match status" value="1"/>
</dbReference>
<dbReference type="SUPFAM" id="SSF47336">
    <property type="entry name" value="ACP-like"/>
    <property type="match status" value="1"/>
</dbReference>
<dbReference type="InterPro" id="IPR036736">
    <property type="entry name" value="ACP-like_sf"/>
</dbReference>
<dbReference type="InterPro" id="IPR042099">
    <property type="entry name" value="ANL_N_sf"/>
</dbReference>
<dbReference type="Gene3D" id="3.30.559.30">
    <property type="entry name" value="Nonribosomal peptide synthetase, condensation domain"/>
    <property type="match status" value="1"/>
</dbReference>
<evidence type="ECO:0000256" key="4">
    <source>
        <dbReference type="SAM" id="MobiDB-lite"/>
    </source>
</evidence>
<dbReference type="EMBL" id="BAAACA010000009">
    <property type="protein sequence ID" value="GAA0587266.1"/>
    <property type="molecule type" value="Genomic_DNA"/>
</dbReference>
<dbReference type="Pfam" id="PF13193">
    <property type="entry name" value="AMP-binding_C"/>
    <property type="match status" value="1"/>
</dbReference>
<proteinExistence type="predicted"/>
<dbReference type="PROSITE" id="PS50075">
    <property type="entry name" value="CARRIER"/>
    <property type="match status" value="1"/>
</dbReference>
<dbReference type="PROSITE" id="PS00455">
    <property type="entry name" value="AMP_BINDING"/>
    <property type="match status" value="1"/>
</dbReference>
<dbReference type="InterPro" id="IPR009081">
    <property type="entry name" value="PP-bd_ACP"/>
</dbReference>
<sequence length="1053" mass="113600">MTARLPAPPPVPDPLMSTVHRLVEDRAAHTPDADAVLSGTERLSYAELDLRAERLAHRLRHRGVGPEVPVGVHLTRSPELAVALLAVLKAGGACLPLDPAHPPGRLAQALRDADAPLVLSRRTLATGLGAHTATVLYLDEESDEPSTSERQAGRPATGAVAGPPSARRLAWISYTSGSTGRPKPVGLEHGPLANLAVQIGRRLELAPDDRVLQFASVGFSVAAEEIFSTWAAGACLVIDPDDALADSAGLLTAVEKHAVTVLQLTPAVWHEWLRELSGDGTLRPPASLRLLVVGSEQAAPDRAADWLATGVRLVHEYGATEGTVSQLLYEPEVPPAELRSWQRLPIGTPLPGVRVHILDARRRPVAPGEPGELYLAGDTLARGYLGRPALTAERFLPDPFTGRPGARMYRTGDLVRQRPDGNLEFLGRVDHQITLRGLRIEPGEVEAAIGRYPGVTESAVLARTTPRGDDQLCAGVVWEEEPDEPGLRAHLRAALPPALVPARLLALPELPLTHHGKVDRRALRAMRWDLDAVDSRGDAPRTPLEAALAALWAWALGVPRIGLDDSLFDRGGDSLTATRLAAQLREVLTADVRQRTVFDAPTVRAMAEVISRQRGHAHAPRDGADTCEDAPLTSAQWRMWLHHRRDPKSAAYHEPVALRLRGPLDPDHLVRALRRTVGRHAALRTTIATTAGQPLQRVAPPATAETFPVARRDVSGHGEGELTEFLRELAVAPFDLRRGPLIRAHLLRLASDEHVLVLVLHHIVFDGWSMDVLFRDLAAFHDEAVTGVATALPPLPSPSYGGPAPRAGEQRAYWKRQLEGAAPVTRLPVTRLPAGRRTSRSGTVSCPFTVPAATAARLRELAAEEGATPFMVLLALFKALVHRTSGARDVVVGTLLAGRDEPGTADLIGLFTHTVPLRTRVPEGTTARQLVRRVRETVLGAVAHQEVPFEDIVADLGPPRDPRHNPVFQMVFCQGAASAAAPRLHGLTVTPVEVAVPFAKFDVTVMVEEDGQGRYTIDLAYDLALYDESTAHSHTAAFRALLEAAVDRPEAVV</sequence>
<dbReference type="CDD" id="cd19531">
    <property type="entry name" value="LCL_NRPS-like"/>
    <property type="match status" value="1"/>
</dbReference>
<dbReference type="InterPro" id="IPR020845">
    <property type="entry name" value="AMP-binding_CS"/>
</dbReference>
<protein>
    <recommendedName>
        <fullName evidence="5">Carrier domain-containing protein</fullName>
    </recommendedName>
</protein>
<evidence type="ECO:0000313" key="7">
    <source>
        <dbReference type="Proteomes" id="UP001500668"/>
    </source>
</evidence>
<evidence type="ECO:0000256" key="2">
    <source>
        <dbReference type="ARBA" id="ARBA00022450"/>
    </source>
</evidence>
<dbReference type="Gene3D" id="1.10.1200.10">
    <property type="entry name" value="ACP-like"/>
    <property type="match status" value="1"/>
</dbReference>
<evidence type="ECO:0000259" key="5">
    <source>
        <dbReference type="PROSITE" id="PS50075"/>
    </source>
</evidence>
<dbReference type="Gene3D" id="3.30.300.30">
    <property type="match status" value="1"/>
</dbReference>
<feature type="domain" description="Carrier" evidence="5">
    <location>
        <begin position="539"/>
        <end position="614"/>
    </location>
</feature>
<evidence type="ECO:0000313" key="6">
    <source>
        <dbReference type="EMBL" id="GAA0587266.1"/>
    </source>
</evidence>
<name>A0ABN1FBH0_9ACTN</name>
<dbReference type="SUPFAM" id="SSF52777">
    <property type="entry name" value="CoA-dependent acyltransferases"/>
    <property type="match status" value="2"/>
</dbReference>
<organism evidence="6 7">
    <name type="scientific">Streptomyces crystallinus</name>
    <dbReference type="NCBI Taxonomy" id="68191"/>
    <lineage>
        <taxon>Bacteria</taxon>
        <taxon>Bacillati</taxon>
        <taxon>Actinomycetota</taxon>
        <taxon>Actinomycetes</taxon>
        <taxon>Kitasatosporales</taxon>
        <taxon>Streptomycetaceae</taxon>
        <taxon>Streptomyces</taxon>
    </lineage>
</organism>
<evidence type="ECO:0000256" key="1">
    <source>
        <dbReference type="ARBA" id="ARBA00001957"/>
    </source>
</evidence>
<dbReference type="Proteomes" id="UP001500668">
    <property type="component" value="Unassembled WGS sequence"/>
</dbReference>
<feature type="region of interest" description="Disordered" evidence="4">
    <location>
        <begin position="140"/>
        <end position="163"/>
    </location>
</feature>
<keyword evidence="3" id="KW-0597">Phosphoprotein</keyword>
<dbReference type="Gene3D" id="3.40.50.12780">
    <property type="entry name" value="N-terminal domain of ligase-like"/>
    <property type="match status" value="1"/>
</dbReference>
<dbReference type="Pfam" id="PF00668">
    <property type="entry name" value="Condensation"/>
    <property type="match status" value="1"/>
</dbReference>
<comment type="caution">
    <text evidence="6">The sequence shown here is derived from an EMBL/GenBank/DDBJ whole genome shotgun (WGS) entry which is preliminary data.</text>
</comment>
<dbReference type="InterPro" id="IPR010071">
    <property type="entry name" value="AA_adenyl_dom"/>
</dbReference>
<dbReference type="InterPro" id="IPR023213">
    <property type="entry name" value="CAT-like_dom_sf"/>
</dbReference>
<dbReference type="PANTHER" id="PTHR45527">
    <property type="entry name" value="NONRIBOSOMAL PEPTIDE SYNTHETASE"/>
    <property type="match status" value="1"/>
</dbReference>
<dbReference type="Pfam" id="PF00550">
    <property type="entry name" value="PP-binding"/>
    <property type="match status" value="1"/>
</dbReference>
<dbReference type="NCBIfam" id="TIGR01733">
    <property type="entry name" value="AA-adenyl-dom"/>
    <property type="match status" value="1"/>
</dbReference>
<dbReference type="InterPro" id="IPR020806">
    <property type="entry name" value="PKS_PP-bd"/>
</dbReference>
<keyword evidence="2" id="KW-0596">Phosphopantetheine</keyword>
<dbReference type="RefSeq" id="WP_344071542.1">
    <property type="nucleotide sequence ID" value="NZ_BAAACA010000009.1"/>
</dbReference>
<dbReference type="SMART" id="SM00823">
    <property type="entry name" value="PKS_PP"/>
    <property type="match status" value="1"/>
</dbReference>
<gene>
    <name evidence="6" type="ORF">GCM10010394_15430</name>
</gene>
<dbReference type="SUPFAM" id="SSF56801">
    <property type="entry name" value="Acetyl-CoA synthetase-like"/>
    <property type="match status" value="1"/>
</dbReference>
<dbReference type="InterPro" id="IPR001242">
    <property type="entry name" value="Condensation_dom"/>
</dbReference>
<dbReference type="Gene3D" id="3.30.559.10">
    <property type="entry name" value="Chloramphenicol acetyltransferase-like domain"/>
    <property type="match status" value="1"/>
</dbReference>
<dbReference type="InterPro" id="IPR000873">
    <property type="entry name" value="AMP-dep_synth/lig_dom"/>
</dbReference>
<evidence type="ECO:0000256" key="3">
    <source>
        <dbReference type="ARBA" id="ARBA00022553"/>
    </source>
</evidence>
<dbReference type="InterPro" id="IPR025110">
    <property type="entry name" value="AMP-bd_C"/>
</dbReference>
<accession>A0ABN1FBH0</accession>
<comment type="cofactor">
    <cofactor evidence="1">
        <name>pantetheine 4'-phosphate</name>
        <dbReference type="ChEBI" id="CHEBI:47942"/>
    </cofactor>
</comment>